<comment type="caution">
    <text evidence="9">The sequence shown here is derived from an EMBL/GenBank/DDBJ whole genome shotgun (WGS) entry which is preliminary data.</text>
</comment>
<evidence type="ECO:0000256" key="4">
    <source>
        <dbReference type="ARBA" id="ARBA00022989"/>
    </source>
</evidence>
<keyword evidence="5 7" id="KW-0472">Membrane</keyword>
<evidence type="ECO:0000256" key="2">
    <source>
        <dbReference type="ARBA" id="ARBA00006058"/>
    </source>
</evidence>
<evidence type="ECO:0000256" key="6">
    <source>
        <dbReference type="ARBA" id="ARBA00023180"/>
    </source>
</evidence>
<accession>A0ABV0Z490</accession>
<comment type="subcellular location">
    <subcellularLocation>
        <location evidence="1">Cell projection</location>
        <location evidence="1">Microvillus membrane</location>
        <topology evidence="1">Multi-pass membrane protein</topology>
    </subcellularLocation>
</comment>
<keyword evidence="10" id="KW-1185">Reference proteome</keyword>
<keyword evidence="6" id="KW-0325">Glycoprotein</keyword>
<dbReference type="EMBL" id="JAHRIP010050631">
    <property type="protein sequence ID" value="MEQ2300881.1"/>
    <property type="molecule type" value="Genomic_DNA"/>
</dbReference>
<dbReference type="Pfam" id="PF05478">
    <property type="entry name" value="Prominin"/>
    <property type="match status" value="1"/>
</dbReference>
<evidence type="ECO:0000256" key="3">
    <source>
        <dbReference type="ARBA" id="ARBA00022692"/>
    </source>
</evidence>
<organism evidence="9 10">
    <name type="scientific">Ameca splendens</name>
    <dbReference type="NCBI Taxonomy" id="208324"/>
    <lineage>
        <taxon>Eukaryota</taxon>
        <taxon>Metazoa</taxon>
        <taxon>Chordata</taxon>
        <taxon>Craniata</taxon>
        <taxon>Vertebrata</taxon>
        <taxon>Euteleostomi</taxon>
        <taxon>Actinopterygii</taxon>
        <taxon>Neopterygii</taxon>
        <taxon>Teleostei</taxon>
        <taxon>Neoteleostei</taxon>
        <taxon>Acanthomorphata</taxon>
        <taxon>Ovalentaria</taxon>
        <taxon>Atherinomorphae</taxon>
        <taxon>Cyprinodontiformes</taxon>
        <taxon>Goodeidae</taxon>
        <taxon>Ameca</taxon>
    </lineage>
</organism>
<keyword evidence="8" id="KW-0732">Signal</keyword>
<protein>
    <submittedName>
        <fullName evidence="9">Uncharacterized protein</fullName>
    </submittedName>
</protein>
<dbReference type="InterPro" id="IPR008795">
    <property type="entry name" value="Prominin"/>
</dbReference>
<evidence type="ECO:0000313" key="9">
    <source>
        <dbReference type="EMBL" id="MEQ2300881.1"/>
    </source>
</evidence>
<feature type="non-terminal residue" evidence="9">
    <location>
        <position position="263"/>
    </location>
</feature>
<evidence type="ECO:0000256" key="7">
    <source>
        <dbReference type="SAM" id="Phobius"/>
    </source>
</evidence>
<evidence type="ECO:0000256" key="5">
    <source>
        <dbReference type="ARBA" id="ARBA00023136"/>
    </source>
</evidence>
<comment type="similarity">
    <text evidence="2">Belongs to the prominin family.</text>
</comment>
<evidence type="ECO:0000313" key="10">
    <source>
        <dbReference type="Proteomes" id="UP001469553"/>
    </source>
</evidence>
<keyword evidence="3 7" id="KW-0812">Transmembrane</keyword>
<dbReference type="PANTHER" id="PTHR22730">
    <property type="entry name" value="PROMININ PROM PROTEIN"/>
    <property type="match status" value="1"/>
</dbReference>
<feature type="signal peptide" evidence="8">
    <location>
        <begin position="1"/>
        <end position="32"/>
    </location>
</feature>
<keyword evidence="4 7" id="KW-1133">Transmembrane helix</keyword>
<feature type="chain" id="PRO_5045767354" evidence="8">
    <location>
        <begin position="33"/>
        <end position="263"/>
    </location>
</feature>
<sequence length="263" mass="29741">MRLCGYMRRWPYSPAEGVMLLLGLSLARSVSAQLTCQAAEAAQNLTQPQYNNTANKNTNADFLMPFVQSFLYTVQPHPFPEDLILKIVKDPQQGLSNQDQMTEILMYQVGFLVCIAVGILYIILMPIIGFFVACCRCCGNCGGKMYQKQTSSIHCLRRTLYFSVFAITIIIFAGNICMFRSNQALRVSVNQSPLELSNAIDDMHTFLKAVPQQVENVVNESYRTVQEVTRNLDDIGRQLGMKVQQRFRGTVDPALQLVRRLHQ</sequence>
<feature type="transmembrane region" description="Helical" evidence="7">
    <location>
        <begin position="159"/>
        <end position="181"/>
    </location>
</feature>
<name>A0ABV0Z490_9TELE</name>
<reference evidence="9 10" key="1">
    <citation type="submission" date="2021-06" db="EMBL/GenBank/DDBJ databases">
        <authorList>
            <person name="Palmer J.M."/>
        </authorList>
    </citation>
    <scope>NUCLEOTIDE SEQUENCE [LARGE SCALE GENOMIC DNA]</scope>
    <source>
        <strain evidence="9 10">AS_MEX2019</strain>
        <tissue evidence="9">Muscle</tissue>
    </source>
</reference>
<evidence type="ECO:0000256" key="1">
    <source>
        <dbReference type="ARBA" id="ARBA00004475"/>
    </source>
</evidence>
<feature type="transmembrane region" description="Helical" evidence="7">
    <location>
        <begin position="105"/>
        <end position="138"/>
    </location>
</feature>
<dbReference type="PANTHER" id="PTHR22730:SF4">
    <property type="entry name" value="PROMININ-1-A-LIKE"/>
    <property type="match status" value="1"/>
</dbReference>
<proteinExistence type="inferred from homology"/>
<gene>
    <name evidence="9" type="ORF">AMECASPLE_030351</name>
</gene>
<dbReference type="Proteomes" id="UP001469553">
    <property type="component" value="Unassembled WGS sequence"/>
</dbReference>
<evidence type="ECO:0000256" key="8">
    <source>
        <dbReference type="SAM" id="SignalP"/>
    </source>
</evidence>